<dbReference type="GO" id="GO:0015074">
    <property type="term" value="P:DNA integration"/>
    <property type="evidence" value="ECO:0007669"/>
    <property type="project" value="InterPro"/>
</dbReference>
<evidence type="ECO:0000313" key="2">
    <source>
        <dbReference type="EMBL" id="OWZ08430.1"/>
    </source>
</evidence>
<dbReference type="PANTHER" id="PTHR37984:SF5">
    <property type="entry name" value="PROTEIN NYNRIN-LIKE"/>
    <property type="match status" value="1"/>
</dbReference>
<evidence type="ECO:0000259" key="1">
    <source>
        <dbReference type="PROSITE" id="PS50994"/>
    </source>
</evidence>
<gene>
    <name evidence="2" type="ORF">PHMEG_00019031</name>
</gene>
<name>A0A225VV55_9STRA</name>
<dbReference type="InterPro" id="IPR050951">
    <property type="entry name" value="Retrovirus_Pol_polyprotein"/>
</dbReference>
<accession>A0A225VV55</accession>
<dbReference type="InterPro" id="IPR036397">
    <property type="entry name" value="RNaseH_sf"/>
</dbReference>
<dbReference type="OrthoDB" id="167591at2759"/>
<keyword evidence="3" id="KW-1185">Reference proteome</keyword>
<dbReference type="STRING" id="4795.A0A225VV55"/>
<dbReference type="PROSITE" id="PS50994">
    <property type="entry name" value="INTEGRASE"/>
    <property type="match status" value="1"/>
</dbReference>
<feature type="domain" description="Integrase catalytic" evidence="1">
    <location>
        <begin position="38"/>
        <end position="202"/>
    </location>
</feature>
<protein>
    <submittedName>
        <fullName evidence="2">Retroelement</fullName>
    </submittedName>
</protein>
<dbReference type="InterPro" id="IPR001584">
    <property type="entry name" value="Integrase_cat-core"/>
</dbReference>
<reference evidence="3" key="1">
    <citation type="submission" date="2017-03" db="EMBL/GenBank/DDBJ databases">
        <title>Phytopthora megakarya and P. palmivora, two closely related causual agents of cacao black pod achieved similar genome size and gene model numbers by different mechanisms.</title>
        <authorList>
            <person name="Ali S."/>
            <person name="Shao J."/>
            <person name="Larry D.J."/>
            <person name="Kronmiller B."/>
            <person name="Shen D."/>
            <person name="Strem M.D."/>
            <person name="Melnick R.L."/>
            <person name="Guiltinan M.J."/>
            <person name="Tyler B.M."/>
            <person name="Meinhardt L.W."/>
            <person name="Bailey B.A."/>
        </authorList>
    </citation>
    <scope>NUCLEOTIDE SEQUENCE [LARGE SCALE GENOMIC DNA]</scope>
    <source>
        <strain evidence="3">zdho120</strain>
    </source>
</reference>
<dbReference type="EMBL" id="NBNE01003158">
    <property type="protein sequence ID" value="OWZ08430.1"/>
    <property type="molecule type" value="Genomic_DNA"/>
</dbReference>
<dbReference type="Gene3D" id="1.10.340.70">
    <property type="match status" value="1"/>
</dbReference>
<evidence type="ECO:0000313" key="3">
    <source>
        <dbReference type="Proteomes" id="UP000198211"/>
    </source>
</evidence>
<sequence length="235" mass="27512">MRQYIWWPGMREHIAQYIATCEACVRHKSGSRRRKGLLQSLPVPEHCWQHVTMDFVTALPLSNGFDAVYVIVCRLSNRPCYIPTTKVVNAKTTARLFFDLVVRYYLLPESTVSDRDPKFTSEFWQELMAIMLVKQRMTVSRRAQAYGRSERQIRTLEDSLRCVVSHHGDNWAKMLPTVEYAHATLVSTSTRISPFEVDCDGNRDLQSSWQRQEIWLKTWHFLVRKLSSLLNVTRD</sequence>
<organism evidence="2 3">
    <name type="scientific">Phytophthora megakarya</name>
    <dbReference type="NCBI Taxonomy" id="4795"/>
    <lineage>
        <taxon>Eukaryota</taxon>
        <taxon>Sar</taxon>
        <taxon>Stramenopiles</taxon>
        <taxon>Oomycota</taxon>
        <taxon>Peronosporomycetes</taxon>
        <taxon>Peronosporales</taxon>
        <taxon>Peronosporaceae</taxon>
        <taxon>Phytophthora</taxon>
    </lineage>
</organism>
<comment type="caution">
    <text evidence="2">The sequence shown here is derived from an EMBL/GenBank/DDBJ whole genome shotgun (WGS) entry which is preliminary data.</text>
</comment>
<dbReference type="GO" id="GO:0003676">
    <property type="term" value="F:nucleic acid binding"/>
    <property type="evidence" value="ECO:0007669"/>
    <property type="project" value="InterPro"/>
</dbReference>
<dbReference type="SUPFAM" id="SSF53098">
    <property type="entry name" value="Ribonuclease H-like"/>
    <property type="match status" value="1"/>
</dbReference>
<dbReference type="AlphaFoldDB" id="A0A225VV55"/>
<dbReference type="InterPro" id="IPR012337">
    <property type="entry name" value="RNaseH-like_sf"/>
</dbReference>
<dbReference type="InterPro" id="IPR041588">
    <property type="entry name" value="Integrase_H2C2"/>
</dbReference>
<dbReference type="PANTHER" id="PTHR37984">
    <property type="entry name" value="PROTEIN CBG26694"/>
    <property type="match status" value="1"/>
</dbReference>
<dbReference type="Proteomes" id="UP000198211">
    <property type="component" value="Unassembled WGS sequence"/>
</dbReference>
<dbReference type="Pfam" id="PF17921">
    <property type="entry name" value="Integrase_H2C2"/>
    <property type="match status" value="1"/>
</dbReference>
<dbReference type="Gene3D" id="3.30.420.10">
    <property type="entry name" value="Ribonuclease H-like superfamily/Ribonuclease H"/>
    <property type="match status" value="1"/>
</dbReference>
<proteinExistence type="predicted"/>